<feature type="domain" description="PEGA" evidence="1">
    <location>
        <begin position="52"/>
        <end position="109"/>
    </location>
</feature>
<comment type="caution">
    <text evidence="2">The sequence shown here is derived from an EMBL/GenBank/DDBJ whole genome shotgun (WGS) entry which is preliminary data.</text>
</comment>
<name>A0A1G2F3X9_9BACT</name>
<evidence type="ECO:0000313" key="2">
    <source>
        <dbReference type="EMBL" id="OGZ32482.1"/>
    </source>
</evidence>
<gene>
    <name evidence="2" type="ORF">A3H02_01850</name>
</gene>
<sequence length="251" mass="29385">MPQKTRKILFWSLFSVFIVLAIIIPAYQAGYRIDQNFNIAQVGGIFLALPENGNQIYLDGKLEKETGYFSASFYIENLKPKNYSVIVAKDGYWPWTKQLEIKENMVTEAKPFLLKKNIEGKPVENNEEIMNEFLNRDSFALKTNNKNNIEIRKENGKIIARWKKGPPLPYYFSKEEQIIFQTINEIKNFEFFPKRSDLVVLALRNGIFALEIDGRGLRNFQPIYKGFDPDFVLIENKFYIRDQNAVFEIKL</sequence>
<dbReference type="STRING" id="1801726.A3H02_01850"/>
<proteinExistence type="predicted"/>
<accession>A0A1G2F3X9</accession>
<organism evidence="2 3">
    <name type="scientific">Candidatus Niyogibacteria bacterium RIFCSPLOWO2_12_FULL_41_13</name>
    <dbReference type="NCBI Taxonomy" id="1801726"/>
    <lineage>
        <taxon>Bacteria</taxon>
        <taxon>Candidatus Niyogiibacteriota</taxon>
    </lineage>
</organism>
<dbReference type="EMBL" id="MHMS01000007">
    <property type="protein sequence ID" value="OGZ32482.1"/>
    <property type="molecule type" value="Genomic_DNA"/>
</dbReference>
<dbReference type="Proteomes" id="UP000176787">
    <property type="component" value="Unassembled WGS sequence"/>
</dbReference>
<dbReference type="InterPro" id="IPR013229">
    <property type="entry name" value="PEGA"/>
</dbReference>
<evidence type="ECO:0000313" key="3">
    <source>
        <dbReference type="Proteomes" id="UP000176787"/>
    </source>
</evidence>
<protein>
    <recommendedName>
        <fullName evidence="1">PEGA domain-containing protein</fullName>
    </recommendedName>
</protein>
<dbReference type="AlphaFoldDB" id="A0A1G2F3X9"/>
<evidence type="ECO:0000259" key="1">
    <source>
        <dbReference type="Pfam" id="PF08308"/>
    </source>
</evidence>
<dbReference type="Pfam" id="PF08308">
    <property type="entry name" value="PEGA"/>
    <property type="match status" value="1"/>
</dbReference>
<reference evidence="2 3" key="1">
    <citation type="journal article" date="2016" name="Nat. Commun.">
        <title>Thousands of microbial genomes shed light on interconnected biogeochemical processes in an aquifer system.</title>
        <authorList>
            <person name="Anantharaman K."/>
            <person name="Brown C.T."/>
            <person name="Hug L.A."/>
            <person name="Sharon I."/>
            <person name="Castelle C.J."/>
            <person name="Probst A.J."/>
            <person name="Thomas B.C."/>
            <person name="Singh A."/>
            <person name="Wilkins M.J."/>
            <person name="Karaoz U."/>
            <person name="Brodie E.L."/>
            <person name="Williams K.H."/>
            <person name="Hubbard S.S."/>
            <person name="Banfield J.F."/>
        </authorList>
    </citation>
    <scope>NUCLEOTIDE SEQUENCE [LARGE SCALE GENOMIC DNA]</scope>
</reference>